<evidence type="ECO:0000259" key="1">
    <source>
        <dbReference type="Pfam" id="PF13933"/>
    </source>
</evidence>
<dbReference type="InterPro" id="IPR029482">
    <property type="entry name" value="HRXXH"/>
</dbReference>
<sequence length="329" mass="36480">MVSFNEAPDESIRSPLPLLNNVYRYNRVNWYTASTEGLGLKGPAIITQFLGGPSRDYDQGYIKAQPYGSSFNTFAFEVNYFDTIMKFSISAVALVAAKASAITFYASNSSTALEEFAVSGVTGWSNPQFASIYHTCNETNARMIRAGLKDSLEAAAYARARLTEYGKDDEIYERWFGNGSIYEVIGTIDWLVEASKDSLLYRCDDIDGECAANPTTYPGYHREDASGETVICDLFYTSKKPLANMCFDGSIVSTGPKHYAGIDLLHRYLHVPYMSSDGYIAEYFEELDEILDVAQTNSSFAVRNVDSFLYYIAEVYSEAVIPGGCLGDL</sequence>
<reference evidence="2" key="1">
    <citation type="journal article" date="2021" name="G3 (Bethesda)">
        <title>Genomic diversity, chromosomal rearrangements, and interspecies hybridization in the ogataea polymorpha species complex.</title>
        <authorList>
            <person name="Hanson S.J."/>
            <person name="Cinneide E.O."/>
            <person name="Salzberg L.I."/>
            <person name="Wolfe K.H."/>
            <person name="McGowan J."/>
            <person name="Fitzpatrick D.A."/>
            <person name="Matlin K."/>
        </authorList>
    </citation>
    <scope>NUCLEOTIDE SEQUENCE</scope>
    <source>
        <strain evidence="2">83-405-1</strain>
    </source>
</reference>
<dbReference type="GO" id="GO:0005576">
    <property type="term" value="C:extracellular region"/>
    <property type="evidence" value="ECO:0007669"/>
    <property type="project" value="TreeGrafter"/>
</dbReference>
<comment type="caution">
    <text evidence="2">The sequence shown here is derived from an EMBL/GenBank/DDBJ whole genome shotgun (WGS) entry which is preliminary data.</text>
</comment>
<dbReference type="GO" id="GO:0009986">
    <property type="term" value="C:cell surface"/>
    <property type="evidence" value="ECO:0007669"/>
    <property type="project" value="TreeGrafter"/>
</dbReference>
<dbReference type="GO" id="GO:0009277">
    <property type="term" value="C:fungal-type cell wall"/>
    <property type="evidence" value="ECO:0007669"/>
    <property type="project" value="TreeGrafter"/>
</dbReference>
<dbReference type="AlphaFoldDB" id="A0AAN6HZF4"/>
<name>A0AAN6HZF4_9ASCO</name>
<dbReference type="Pfam" id="PF13933">
    <property type="entry name" value="HRXXH"/>
    <property type="match status" value="1"/>
</dbReference>
<dbReference type="Gene3D" id="3.40.390.10">
    <property type="entry name" value="Collagenase (Catalytic Domain)"/>
    <property type="match status" value="1"/>
</dbReference>
<dbReference type="GO" id="GO:0008237">
    <property type="term" value="F:metallopeptidase activity"/>
    <property type="evidence" value="ECO:0007669"/>
    <property type="project" value="InterPro"/>
</dbReference>
<gene>
    <name evidence="2" type="ORF">KL933_004004</name>
</gene>
<dbReference type="Proteomes" id="UP000738402">
    <property type="component" value="Unassembled WGS sequence"/>
</dbReference>
<feature type="domain" description="Putative peptidase" evidence="1">
    <location>
        <begin position="92"/>
        <end position="328"/>
    </location>
</feature>
<dbReference type="PANTHER" id="PTHR39399:SF1">
    <property type="entry name" value="PROTEIN ZPS1"/>
    <property type="match status" value="1"/>
</dbReference>
<dbReference type="InterPro" id="IPR024079">
    <property type="entry name" value="MetalloPept_cat_dom_sf"/>
</dbReference>
<protein>
    <recommendedName>
        <fullName evidence="1">Putative peptidase domain-containing protein</fullName>
    </recommendedName>
</protein>
<evidence type="ECO:0000313" key="3">
    <source>
        <dbReference type="Proteomes" id="UP000738402"/>
    </source>
</evidence>
<dbReference type="GO" id="GO:0008270">
    <property type="term" value="F:zinc ion binding"/>
    <property type="evidence" value="ECO:0007669"/>
    <property type="project" value="TreeGrafter"/>
</dbReference>
<dbReference type="EMBL" id="JAHLUH010000011">
    <property type="protein sequence ID" value="KAG7725956.1"/>
    <property type="molecule type" value="Genomic_DNA"/>
</dbReference>
<dbReference type="PANTHER" id="PTHR39399">
    <property type="entry name" value="PROTEIN ZPS1"/>
    <property type="match status" value="1"/>
</dbReference>
<proteinExistence type="predicted"/>
<dbReference type="InterPro" id="IPR039124">
    <property type="entry name" value="PRA1-like"/>
</dbReference>
<dbReference type="SUPFAM" id="SSF55486">
    <property type="entry name" value="Metalloproteases ('zincins'), catalytic domain"/>
    <property type="match status" value="1"/>
</dbReference>
<organism evidence="2 3">
    <name type="scientific">Ogataea haglerorum</name>
    <dbReference type="NCBI Taxonomy" id="1937702"/>
    <lineage>
        <taxon>Eukaryota</taxon>
        <taxon>Fungi</taxon>
        <taxon>Dikarya</taxon>
        <taxon>Ascomycota</taxon>
        <taxon>Saccharomycotina</taxon>
        <taxon>Pichiomycetes</taxon>
        <taxon>Pichiales</taxon>
        <taxon>Pichiaceae</taxon>
        <taxon>Ogataea</taxon>
    </lineage>
</organism>
<evidence type="ECO:0000313" key="2">
    <source>
        <dbReference type="EMBL" id="KAG7725956.1"/>
    </source>
</evidence>
<dbReference type="GO" id="GO:0005178">
    <property type="term" value="F:integrin binding"/>
    <property type="evidence" value="ECO:0007669"/>
    <property type="project" value="TreeGrafter"/>
</dbReference>
<accession>A0AAN6HZF4</accession>